<evidence type="ECO:0000313" key="2">
    <source>
        <dbReference type="EMBL" id="KJA16805.1"/>
    </source>
</evidence>
<dbReference type="AlphaFoldDB" id="A0A0D2P8Y3"/>
<sequence length="131" mass="13222">MASASASAGTAAAASMTDVSTAQLAYKELAAIFYTINAKYRISWECAELLVEFGGGAPAPSATSPPARISPPTVITPRTSSASAPFMSQALGAAFDGKKRSRERQAPWRCFGVVVGVGGAHWVSGAAGGAG</sequence>
<dbReference type="OrthoDB" id="2554322at2759"/>
<organism evidence="2 3">
    <name type="scientific">Hypholoma sublateritium (strain FD-334 SS-4)</name>
    <dbReference type="NCBI Taxonomy" id="945553"/>
    <lineage>
        <taxon>Eukaryota</taxon>
        <taxon>Fungi</taxon>
        <taxon>Dikarya</taxon>
        <taxon>Basidiomycota</taxon>
        <taxon>Agaricomycotina</taxon>
        <taxon>Agaricomycetes</taxon>
        <taxon>Agaricomycetidae</taxon>
        <taxon>Agaricales</taxon>
        <taxon>Agaricineae</taxon>
        <taxon>Strophariaceae</taxon>
        <taxon>Hypholoma</taxon>
    </lineage>
</organism>
<protein>
    <submittedName>
        <fullName evidence="2">Uncharacterized protein</fullName>
    </submittedName>
</protein>
<evidence type="ECO:0000256" key="1">
    <source>
        <dbReference type="SAM" id="MobiDB-lite"/>
    </source>
</evidence>
<reference evidence="3" key="1">
    <citation type="submission" date="2014-04" db="EMBL/GenBank/DDBJ databases">
        <title>Evolutionary Origins and Diversification of the Mycorrhizal Mutualists.</title>
        <authorList>
            <consortium name="DOE Joint Genome Institute"/>
            <consortium name="Mycorrhizal Genomics Consortium"/>
            <person name="Kohler A."/>
            <person name="Kuo A."/>
            <person name="Nagy L.G."/>
            <person name="Floudas D."/>
            <person name="Copeland A."/>
            <person name="Barry K.W."/>
            <person name="Cichocki N."/>
            <person name="Veneault-Fourrey C."/>
            <person name="LaButti K."/>
            <person name="Lindquist E.A."/>
            <person name="Lipzen A."/>
            <person name="Lundell T."/>
            <person name="Morin E."/>
            <person name="Murat C."/>
            <person name="Riley R."/>
            <person name="Ohm R."/>
            <person name="Sun H."/>
            <person name="Tunlid A."/>
            <person name="Henrissat B."/>
            <person name="Grigoriev I.V."/>
            <person name="Hibbett D.S."/>
            <person name="Martin F."/>
        </authorList>
    </citation>
    <scope>NUCLEOTIDE SEQUENCE [LARGE SCALE GENOMIC DNA]</scope>
    <source>
        <strain evidence="3">FD-334 SS-4</strain>
    </source>
</reference>
<evidence type="ECO:0000313" key="3">
    <source>
        <dbReference type="Proteomes" id="UP000054270"/>
    </source>
</evidence>
<name>A0A0D2P8Y3_HYPSF</name>
<feature type="compositionally biased region" description="Low complexity" evidence="1">
    <location>
        <begin position="58"/>
        <end position="72"/>
    </location>
</feature>
<keyword evidence="3" id="KW-1185">Reference proteome</keyword>
<accession>A0A0D2P8Y3</accession>
<dbReference type="EMBL" id="KN817614">
    <property type="protein sequence ID" value="KJA16805.1"/>
    <property type="molecule type" value="Genomic_DNA"/>
</dbReference>
<gene>
    <name evidence="2" type="ORF">HYPSUDRAFT_206712</name>
</gene>
<proteinExistence type="predicted"/>
<dbReference type="Proteomes" id="UP000054270">
    <property type="component" value="Unassembled WGS sequence"/>
</dbReference>
<feature type="region of interest" description="Disordered" evidence="1">
    <location>
        <begin position="58"/>
        <end position="81"/>
    </location>
</feature>